<dbReference type="PATRIC" id="fig|1172194.4.peg.621"/>
<protein>
    <submittedName>
        <fullName evidence="1">Uncharacterized protein</fullName>
    </submittedName>
</protein>
<gene>
    <name evidence="1" type="ORF">WQQ_06520</name>
</gene>
<sequence>MRYRRRFVLTLRQMEGFLNGQEHLMKASRSDLAGAAADI</sequence>
<reference evidence="1 2" key="1">
    <citation type="journal article" date="2012" name="J. Bacteriol.">
        <title>Genome Sequence of n-Alkane-Degrading Hydrocarboniphaga effusa Strain AP103T (ATCC BAA-332T).</title>
        <authorList>
            <person name="Chang H.K."/>
            <person name="Zylstra G.J."/>
            <person name="Chae J.C."/>
        </authorList>
    </citation>
    <scope>NUCLEOTIDE SEQUENCE [LARGE SCALE GENOMIC DNA]</scope>
    <source>
        <strain evidence="1 2">AP103</strain>
    </source>
</reference>
<evidence type="ECO:0000313" key="1">
    <source>
        <dbReference type="EMBL" id="EIT70515.1"/>
    </source>
</evidence>
<comment type="caution">
    <text evidence="1">The sequence shown here is derived from an EMBL/GenBank/DDBJ whole genome shotgun (WGS) entry which is preliminary data.</text>
</comment>
<dbReference type="Proteomes" id="UP000003704">
    <property type="component" value="Unassembled WGS sequence"/>
</dbReference>
<name>I8TA36_9GAMM</name>
<keyword evidence="2" id="KW-1185">Reference proteome</keyword>
<accession>I8TA36</accession>
<organism evidence="1 2">
    <name type="scientific">Hydrocarboniphaga effusa AP103</name>
    <dbReference type="NCBI Taxonomy" id="1172194"/>
    <lineage>
        <taxon>Bacteria</taxon>
        <taxon>Pseudomonadati</taxon>
        <taxon>Pseudomonadota</taxon>
        <taxon>Gammaproteobacteria</taxon>
        <taxon>Nevskiales</taxon>
        <taxon>Nevskiaceae</taxon>
        <taxon>Hydrocarboniphaga</taxon>
    </lineage>
</organism>
<dbReference type="AlphaFoldDB" id="I8TA36"/>
<proteinExistence type="predicted"/>
<evidence type="ECO:0000313" key="2">
    <source>
        <dbReference type="Proteomes" id="UP000003704"/>
    </source>
</evidence>
<dbReference type="EMBL" id="AKGD01000001">
    <property type="protein sequence ID" value="EIT70515.1"/>
    <property type="molecule type" value="Genomic_DNA"/>
</dbReference>